<gene>
    <name evidence="3" type="ORF">AA314_05621</name>
</gene>
<evidence type="ECO:0000313" key="4">
    <source>
        <dbReference type="Proteomes" id="UP000035579"/>
    </source>
</evidence>
<feature type="domain" description="J" evidence="2">
    <location>
        <begin position="202"/>
        <end position="268"/>
    </location>
</feature>
<dbReference type="EMBL" id="CP011509">
    <property type="protein sequence ID" value="AKJ03995.1"/>
    <property type="molecule type" value="Genomic_DNA"/>
</dbReference>
<dbReference type="KEGG" id="age:AA314_05621"/>
<dbReference type="SUPFAM" id="SSF46565">
    <property type="entry name" value="Chaperone J-domain"/>
    <property type="match status" value="1"/>
</dbReference>
<dbReference type="RefSeq" id="WP_053066742.1">
    <property type="nucleotide sequence ID" value="NZ_CP011509.1"/>
</dbReference>
<dbReference type="AlphaFoldDB" id="A0AAC8QAY4"/>
<dbReference type="PROSITE" id="PS50076">
    <property type="entry name" value="DNAJ_2"/>
    <property type="match status" value="1"/>
</dbReference>
<sequence>MRCCPCCGLELEWEAEHGNPLCDACGAPSYEAFNACWACGESFEEENEAQDSAEGYALDFDCRSRRCEGKVAWLMPYCPWCATAQRWRPSTEESAPACAGCEAKLEPTWAFCTACGEEAPLPEECFSCAASLDQVDCAARCEHCRRMVCGDCFGDYALPGARELLLCTACAEELGARPLVEEEPPEPEEPEPPAAARPAPHSPWEVLGVAPGTPLAEVKQAYLALITQYHPDKVAQLGPKLQALAAEETRKLNQAWSELRQRADRGSA</sequence>
<dbReference type="InterPro" id="IPR001623">
    <property type="entry name" value="DnaJ_domain"/>
</dbReference>
<protein>
    <submittedName>
        <fullName evidence="3">DnaJ domain protein</fullName>
    </submittedName>
</protein>
<name>A0AAC8QAY4_9BACT</name>
<dbReference type="SUPFAM" id="SSF57903">
    <property type="entry name" value="FYVE/PHD zinc finger"/>
    <property type="match status" value="1"/>
</dbReference>
<dbReference type="CDD" id="cd06257">
    <property type="entry name" value="DnaJ"/>
    <property type="match status" value="1"/>
</dbReference>
<evidence type="ECO:0000313" key="3">
    <source>
        <dbReference type="EMBL" id="AKJ03995.1"/>
    </source>
</evidence>
<dbReference type="InterPro" id="IPR036869">
    <property type="entry name" value="J_dom_sf"/>
</dbReference>
<dbReference type="InterPro" id="IPR011011">
    <property type="entry name" value="Znf_FYVE_PHD"/>
</dbReference>
<feature type="compositionally biased region" description="Acidic residues" evidence="1">
    <location>
        <begin position="181"/>
        <end position="191"/>
    </location>
</feature>
<dbReference type="Gene3D" id="1.10.287.110">
    <property type="entry name" value="DnaJ domain"/>
    <property type="match status" value="1"/>
</dbReference>
<feature type="region of interest" description="Disordered" evidence="1">
    <location>
        <begin position="178"/>
        <end position="204"/>
    </location>
</feature>
<evidence type="ECO:0000259" key="2">
    <source>
        <dbReference type="PROSITE" id="PS50076"/>
    </source>
</evidence>
<dbReference type="SMART" id="SM00271">
    <property type="entry name" value="DnaJ"/>
    <property type="match status" value="1"/>
</dbReference>
<dbReference type="Pfam" id="PF00226">
    <property type="entry name" value="DnaJ"/>
    <property type="match status" value="1"/>
</dbReference>
<dbReference type="Proteomes" id="UP000035579">
    <property type="component" value="Chromosome"/>
</dbReference>
<proteinExistence type="predicted"/>
<organism evidence="3 4">
    <name type="scientific">Archangium gephyra</name>
    <dbReference type="NCBI Taxonomy" id="48"/>
    <lineage>
        <taxon>Bacteria</taxon>
        <taxon>Pseudomonadati</taxon>
        <taxon>Myxococcota</taxon>
        <taxon>Myxococcia</taxon>
        <taxon>Myxococcales</taxon>
        <taxon>Cystobacterineae</taxon>
        <taxon>Archangiaceae</taxon>
        <taxon>Archangium</taxon>
    </lineage>
</organism>
<accession>A0AAC8QAY4</accession>
<reference evidence="3 4" key="1">
    <citation type="submission" date="2015-05" db="EMBL/GenBank/DDBJ databases">
        <title>Genome assembly of Archangium gephyra DSM 2261.</title>
        <authorList>
            <person name="Sharma G."/>
            <person name="Subramanian S."/>
        </authorList>
    </citation>
    <scope>NUCLEOTIDE SEQUENCE [LARGE SCALE GENOMIC DNA]</scope>
    <source>
        <strain evidence="3 4">DSM 2261</strain>
    </source>
</reference>
<evidence type="ECO:0000256" key="1">
    <source>
        <dbReference type="SAM" id="MobiDB-lite"/>
    </source>
</evidence>